<dbReference type="CDD" id="cd00377">
    <property type="entry name" value="ICL_PEPM"/>
    <property type="match status" value="1"/>
</dbReference>
<gene>
    <name evidence="2" type="ORF">EJ05DRAFT_473853</name>
</gene>
<keyword evidence="2" id="KW-0670">Pyruvate</keyword>
<name>A0A6A6WET6_9PEZI</name>
<dbReference type="Gene3D" id="3.20.20.60">
    <property type="entry name" value="Phosphoenolpyruvate-binding domains"/>
    <property type="match status" value="1"/>
</dbReference>
<dbReference type="InterPro" id="IPR018523">
    <property type="entry name" value="Isocitrate_lyase_ph_CS"/>
</dbReference>
<dbReference type="OrthoDB" id="1923844at2759"/>
<dbReference type="InterPro" id="IPR015813">
    <property type="entry name" value="Pyrv/PenolPyrv_kinase-like_dom"/>
</dbReference>
<dbReference type="PANTHER" id="PTHR42905:SF2">
    <property type="entry name" value="PHOSPHOENOLPYRUVATE CARBOXYLASE FAMILY PROTEIN"/>
    <property type="match status" value="1"/>
</dbReference>
<proteinExistence type="predicted"/>
<dbReference type="SUPFAM" id="SSF51621">
    <property type="entry name" value="Phosphoenolpyruvate/pyruvate domain"/>
    <property type="match status" value="1"/>
</dbReference>
<evidence type="ECO:0000313" key="3">
    <source>
        <dbReference type="Proteomes" id="UP000799437"/>
    </source>
</evidence>
<dbReference type="PROSITE" id="PS00161">
    <property type="entry name" value="ISOCITRATE_LYASE"/>
    <property type="match status" value="1"/>
</dbReference>
<dbReference type="InterPro" id="IPR040442">
    <property type="entry name" value="Pyrv_kinase-like_dom_sf"/>
</dbReference>
<reference evidence="2" key="1">
    <citation type="journal article" date="2020" name="Stud. Mycol.">
        <title>101 Dothideomycetes genomes: a test case for predicting lifestyles and emergence of pathogens.</title>
        <authorList>
            <person name="Haridas S."/>
            <person name="Albert R."/>
            <person name="Binder M."/>
            <person name="Bloem J."/>
            <person name="Labutti K."/>
            <person name="Salamov A."/>
            <person name="Andreopoulos B."/>
            <person name="Baker S."/>
            <person name="Barry K."/>
            <person name="Bills G."/>
            <person name="Bluhm B."/>
            <person name="Cannon C."/>
            <person name="Castanera R."/>
            <person name="Culley D."/>
            <person name="Daum C."/>
            <person name="Ezra D."/>
            <person name="Gonzalez J."/>
            <person name="Henrissat B."/>
            <person name="Kuo A."/>
            <person name="Liang C."/>
            <person name="Lipzen A."/>
            <person name="Lutzoni F."/>
            <person name="Magnuson J."/>
            <person name="Mondo S."/>
            <person name="Nolan M."/>
            <person name="Ohm R."/>
            <person name="Pangilinan J."/>
            <person name="Park H.-J."/>
            <person name="Ramirez L."/>
            <person name="Alfaro M."/>
            <person name="Sun H."/>
            <person name="Tritt A."/>
            <person name="Yoshinaga Y."/>
            <person name="Zwiers L.-H."/>
            <person name="Turgeon B."/>
            <person name="Goodwin S."/>
            <person name="Spatafora J."/>
            <person name="Crous P."/>
            <person name="Grigoriev I."/>
        </authorList>
    </citation>
    <scope>NUCLEOTIDE SEQUENCE</scope>
    <source>
        <strain evidence="2">CBS 121739</strain>
    </source>
</reference>
<dbReference type="PANTHER" id="PTHR42905">
    <property type="entry name" value="PHOSPHOENOLPYRUVATE CARBOXYLASE"/>
    <property type="match status" value="1"/>
</dbReference>
<dbReference type="RefSeq" id="XP_033603783.1">
    <property type="nucleotide sequence ID" value="XM_033743484.1"/>
</dbReference>
<dbReference type="InterPro" id="IPR039556">
    <property type="entry name" value="ICL/PEPM"/>
</dbReference>
<evidence type="ECO:0000256" key="1">
    <source>
        <dbReference type="ARBA" id="ARBA00001050"/>
    </source>
</evidence>
<comment type="catalytic activity">
    <reaction evidence="1">
        <text>(2S,3R)-3-hydroxybutane-1,2,3-tricarboxylate = pyruvate + succinate</text>
        <dbReference type="Rhea" id="RHEA:16809"/>
        <dbReference type="ChEBI" id="CHEBI:15361"/>
        <dbReference type="ChEBI" id="CHEBI:30031"/>
        <dbReference type="ChEBI" id="CHEBI:57429"/>
        <dbReference type="EC" id="4.1.3.30"/>
    </reaction>
</comment>
<dbReference type="Proteomes" id="UP000799437">
    <property type="component" value="Unassembled WGS sequence"/>
</dbReference>
<protein>
    <submittedName>
        <fullName evidence="2">Phosphoenolpyruvate/pyruvate domain-containing protein</fullName>
    </submittedName>
</protein>
<dbReference type="GeneID" id="54484538"/>
<dbReference type="Pfam" id="PF13714">
    <property type="entry name" value="PEP_mutase"/>
    <property type="match status" value="1"/>
</dbReference>
<dbReference type="AlphaFoldDB" id="A0A6A6WET6"/>
<sequence length="279" mass="29351">MVVAPGVYDGFTARLALNVGFDALYMTGFGTSLSRIGWPDLGLATASDMIANASLIANLDPSIPLIADADTGYGGPIAVARTVSQYIQAGVAAFHLEDQVQTKRCGHLLGKELVTKEEFVSRIKAAVEARTRAQSDIIIIARTDALAGPGFDEAIERLRAAIGAGADVAFLEGIRNEAQATAVCEIMGETPMLLNLVPGGLTPNWSMRQAQDLGFRMTIVPLMLLEASQKASTEALKALKSDGKVNYGEKGPRGLSELCGLKDAMKIDEISGGKALGSI</sequence>
<dbReference type="EMBL" id="ML996567">
    <property type="protein sequence ID" value="KAF2761332.1"/>
    <property type="molecule type" value="Genomic_DNA"/>
</dbReference>
<organism evidence="2 3">
    <name type="scientific">Pseudovirgaria hyperparasitica</name>
    <dbReference type="NCBI Taxonomy" id="470096"/>
    <lineage>
        <taxon>Eukaryota</taxon>
        <taxon>Fungi</taxon>
        <taxon>Dikarya</taxon>
        <taxon>Ascomycota</taxon>
        <taxon>Pezizomycotina</taxon>
        <taxon>Dothideomycetes</taxon>
        <taxon>Dothideomycetes incertae sedis</taxon>
        <taxon>Acrospermales</taxon>
        <taxon>Acrospermaceae</taxon>
        <taxon>Pseudovirgaria</taxon>
    </lineage>
</organism>
<keyword evidence="3" id="KW-1185">Reference proteome</keyword>
<accession>A0A6A6WET6</accession>
<dbReference type="GO" id="GO:0046421">
    <property type="term" value="F:methylisocitrate lyase activity"/>
    <property type="evidence" value="ECO:0007669"/>
    <property type="project" value="UniProtKB-EC"/>
</dbReference>
<evidence type="ECO:0000313" key="2">
    <source>
        <dbReference type="EMBL" id="KAF2761332.1"/>
    </source>
</evidence>